<dbReference type="AlphaFoldDB" id="A0A1H2RPX8"/>
<dbReference type="PRINTS" id="PR00413">
    <property type="entry name" value="HADHALOGNASE"/>
</dbReference>
<gene>
    <name evidence="5" type="ORF">SAMN05444358_101219</name>
</gene>
<protein>
    <recommendedName>
        <fullName evidence="4">phosphoglycolate phosphatase</fullName>
        <ecNumber evidence="4">3.1.3.18</ecNumber>
    </recommendedName>
</protein>
<organism evidence="5 6">
    <name type="scientific">Ruegeria halocynthiae</name>
    <dbReference type="NCBI Taxonomy" id="985054"/>
    <lineage>
        <taxon>Bacteria</taxon>
        <taxon>Pseudomonadati</taxon>
        <taxon>Pseudomonadota</taxon>
        <taxon>Alphaproteobacteria</taxon>
        <taxon>Rhodobacterales</taxon>
        <taxon>Roseobacteraceae</taxon>
        <taxon>Ruegeria</taxon>
    </lineage>
</organism>
<dbReference type="GO" id="GO:0006281">
    <property type="term" value="P:DNA repair"/>
    <property type="evidence" value="ECO:0007669"/>
    <property type="project" value="TreeGrafter"/>
</dbReference>
<dbReference type="PANTHER" id="PTHR43434">
    <property type="entry name" value="PHOSPHOGLYCOLATE PHOSPHATASE"/>
    <property type="match status" value="1"/>
</dbReference>
<dbReference type="GO" id="GO:0008967">
    <property type="term" value="F:phosphoglycolate phosphatase activity"/>
    <property type="evidence" value="ECO:0007669"/>
    <property type="project" value="UniProtKB-EC"/>
</dbReference>
<dbReference type="GO" id="GO:0005829">
    <property type="term" value="C:cytosol"/>
    <property type="evidence" value="ECO:0007669"/>
    <property type="project" value="TreeGrafter"/>
</dbReference>
<dbReference type="SFLD" id="SFLDG01129">
    <property type="entry name" value="C1.5:_HAD__Beta-PGM__Phosphata"/>
    <property type="match status" value="1"/>
</dbReference>
<dbReference type="SUPFAM" id="SSF56784">
    <property type="entry name" value="HAD-like"/>
    <property type="match status" value="1"/>
</dbReference>
<comment type="pathway">
    <text evidence="2">Organic acid metabolism; glycolate biosynthesis; glycolate from 2-phosphoglycolate: step 1/1.</text>
</comment>
<name>A0A1H2RPX8_9RHOB</name>
<dbReference type="PANTHER" id="PTHR43434:SF1">
    <property type="entry name" value="PHOSPHOGLYCOLATE PHOSPHATASE"/>
    <property type="match status" value="1"/>
</dbReference>
<dbReference type="InterPro" id="IPR023198">
    <property type="entry name" value="PGP-like_dom2"/>
</dbReference>
<dbReference type="InterPro" id="IPR050155">
    <property type="entry name" value="HAD-like_hydrolase_sf"/>
</dbReference>
<comment type="catalytic activity">
    <reaction evidence="1">
        <text>2-phosphoglycolate + H2O = glycolate + phosphate</text>
        <dbReference type="Rhea" id="RHEA:14369"/>
        <dbReference type="ChEBI" id="CHEBI:15377"/>
        <dbReference type="ChEBI" id="CHEBI:29805"/>
        <dbReference type="ChEBI" id="CHEBI:43474"/>
        <dbReference type="ChEBI" id="CHEBI:58033"/>
        <dbReference type="EC" id="3.1.3.18"/>
    </reaction>
</comment>
<dbReference type="NCBIfam" id="TIGR01549">
    <property type="entry name" value="HAD-SF-IA-v1"/>
    <property type="match status" value="1"/>
</dbReference>
<dbReference type="Gene3D" id="3.40.50.1000">
    <property type="entry name" value="HAD superfamily/HAD-like"/>
    <property type="match status" value="1"/>
</dbReference>
<dbReference type="OrthoDB" id="9797743at2"/>
<dbReference type="Pfam" id="PF00702">
    <property type="entry name" value="Hydrolase"/>
    <property type="match status" value="1"/>
</dbReference>
<dbReference type="InterPro" id="IPR023214">
    <property type="entry name" value="HAD_sf"/>
</dbReference>
<evidence type="ECO:0000256" key="3">
    <source>
        <dbReference type="ARBA" id="ARBA00006171"/>
    </source>
</evidence>
<dbReference type="InterPro" id="IPR036412">
    <property type="entry name" value="HAD-like_sf"/>
</dbReference>
<evidence type="ECO:0000313" key="6">
    <source>
        <dbReference type="Proteomes" id="UP000183400"/>
    </source>
</evidence>
<dbReference type="SFLD" id="SFLDS00003">
    <property type="entry name" value="Haloacid_Dehalogenase"/>
    <property type="match status" value="1"/>
</dbReference>
<dbReference type="InterPro" id="IPR006439">
    <property type="entry name" value="HAD-SF_hydro_IA"/>
</dbReference>
<sequence length="230" mass="24417">MAIDALVFDKDGTLFDFAATWGTFGRAALEQLSKGDMQLAADLGRAIGFDFEQESYDPNSIVIAGTVDEVAGALKPHLSETSLEELVDTLNRASAEAQQVQAVPLASFLEELRQAGLRLGVATNDAEKPALQHLHSVGVRDHFDFVAGYDSGHGYKPGPGQLLAFAQHVEVEPSRIAMVGDSLHDLEAGRAAGMVTIGVLTGMATAETLEPLADVVLPNIGHIPSWLSKD</sequence>
<dbReference type="STRING" id="985054.SAMN05444358_101219"/>
<reference evidence="6" key="1">
    <citation type="submission" date="2016-10" db="EMBL/GenBank/DDBJ databases">
        <authorList>
            <person name="Varghese N."/>
            <person name="Submissions S."/>
        </authorList>
    </citation>
    <scope>NUCLEOTIDE SEQUENCE [LARGE SCALE GENOMIC DNA]</scope>
    <source>
        <strain evidence="6">DSM 27839</strain>
    </source>
</reference>
<evidence type="ECO:0000313" key="5">
    <source>
        <dbReference type="EMBL" id="SDW20844.1"/>
    </source>
</evidence>
<proteinExistence type="inferred from homology"/>
<dbReference type="Proteomes" id="UP000183400">
    <property type="component" value="Unassembled WGS sequence"/>
</dbReference>
<comment type="similarity">
    <text evidence="3">Belongs to the HAD-like hydrolase superfamily. CbbY/CbbZ/Gph/YieH family.</text>
</comment>
<keyword evidence="6" id="KW-1185">Reference proteome</keyword>
<evidence type="ECO:0000256" key="1">
    <source>
        <dbReference type="ARBA" id="ARBA00000830"/>
    </source>
</evidence>
<accession>A0A1H2RPX8</accession>
<dbReference type="NCBIfam" id="TIGR01509">
    <property type="entry name" value="HAD-SF-IA-v3"/>
    <property type="match status" value="1"/>
</dbReference>
<dbReference type="EMBL" id="FNNP01000001">
    <property type="protein sequence ID" value="SDW20844.1"/>
    <property type="molecule type" value="Genomic_DNA"/>
</dbReference>
<dbReference type="RefSeq" id="WP_074733755.1">
    <property type="nucleotide sequence ID" value="NZ_FNNP01000001.1"/>
</dbReference>
<dbReference type="EC" id="3.1.3.18" evidence="4"/>
<dbReference type="CDD" id="cd01427">
    <property type="entry name" value="HAD_like"/>
    <property type="match status" value="1"/>
</dbReference>
<evidence type="ECO:0000256" key="2">
    <source>
        <dbReference type="ARBA" id="ARBA00004818"/>
    </source>
</evidence>
<evidence type="ECO:0000256" key="4">
    <source>
        <dbReference type="ARBA" id="ARBA00013078"/>
    </source>
</evidence>
<dbReference type="Gene3D" id="1.10.150.240">
    <property type="entry name" value="Putative phosphatase, domain 2"/>
    <property type="match status" value="1"/>
</dbReference>